<feature type="transmembrane region" description="Helical" evidence="11">
    <location>
        <begin position="182"/>
        <end position="201"/>
    </location>
</feature>
<name>A0A561SZU1_9PSEU</name>
<evidence type="ECO:0000256" key="5">
    <source>
        <dbReference type="ARBA" id="ARBA00022692"/>
    </source>
</evidence>
<evidence type="ECO:0000256" key="8">
    <source>
        <dbReference type="ARBA" id="ARBA00023136"/>
    </source>
</evidence>
<evidence type="ECO:0000256" key="6">
    <source>
        <dbReference type="ARBA" id="ARBA00022847"/>
    </source>
</evidence>
<keyword evidence="6" id="KW-0769">Symport</keyword>
<comment type="caution">
    <text evidence="13">The sequence shown here is derived from an EMBL/GenBank/DDBJ whole genome shotgun (WGS) entry which is preliminary data.</text>
</comment>
<evidence type="ECO:0000256" key="10">
    <source>
        <dbReference type="ARBA" id="ARBA00039918"/>
    </source>
</evidence>
<evidence type="ECO:0000256" key="9">
    <source>
        <dbReference type="ARBA" id="ARBA00037295"/>
    </source>
</evidence>
<dbReference type="EMBL" id="VIWU01000001">
    <property type="protein sequence ID" value="TWF80382.1"/>
    <property type="molecule type" value="Genomic_DNA"/>
</dbReference>
<dbReference type="Proteomes" id="UP000321261">
    <property type="component" value="Unassembled WGS sequence"/>
</dbReference>
<feature type="transmembrane region" description="Helical" evidence="11">
    <location>
        <begin position="388"/>
        <end position="410"/>
    </location>
</feature>
<proteinExistence type="inferred from homology"/>
<dbReference type="FunFam" id="1.20.1250.20:FF:000001">
    <property type="entry name" value="Dicarboxylate MFS transporter"/>
    <property type="match status" value="1"/>
</dbReference>
<evidence type="ECO:0000256" key="4">
    <source>
        <dbReference type="ARBA" id="ARBA00022475"/>
    </source>
</evidence>
<keyword evidence="14" id="KW-1185">Reference proteome</keyword>
<dbReference type="GO" id="GO:0005886">
    <property type="term" value="C:plasma membrane"/>
    <property type="evidence" value="ECO:0007669"/>
    <property type="project" value="UniProtKB-SubCell"/>
</dbReference>
<evidence type="ECO:0000259" key="12">
    <source>
        <dbReference type="PROSITE" id="PS50850"/>
    </source>
</evidence>
<evidence type="ECO:0000313" key="14">
    <source>
        <dbReference type="Proteomes" id="UP000321261"/>
    </source>
</evidence>
<dbReference type="PANTHER" id="PTHR43045">
    <property type="entry name" value="SHIKIMATE TRANSPORTER"/>
    <property type="match status" value="1"/>
</dbReference>
<gene>
    <name evidence="13" type="ORF">FHX44_116325</name>
</gene>
<evidence type="ECO:0000256" key="11">
    <source>
        <dbReference type="SAM" id="Phobius"/>
    </source>
</evidence>
<dbReference type="CDD" id="cd17369">
    <property type="entry name" value="MFS_ShiA_like"/>
    <property type="match status" value="1"/>
</dbReference>
<dbReference type="AlphaFoldDB" id="A0A561SZU1"/>
<keyword evidence="5 11" id="KW-0812">Transmembrane</keyword>
<organism evidence="13 14">
    <name type="scientific">Pseudonocardia hierapolitana</name>
    <dbReference type="NCBI Taxonomy" id="1128676"/>
    <lineage>
        <taxon>Bacteria</taxon>
        <taxon>Bacillati</taxon>
        <taxon>Actinomycetota</taxon>
        <taxon>Actinomycetes</taxon>
        <taxon>Pseudonocardiales</taxon>
        <taxon>Pseudonocardiaceae</taxon>
        <taxon>Pseudonocardia</taxon>
    </lineage>
</organism>
<evidence type="ECO:0000256" key="2">
    <source>
        <dbReference type="ARBA" id="ARBA00008240"/>
    </source>
</evidence>
<dbReference type="Gene3D" id="1.20.1250.20">
    <property type="entry name" value="MFS general substrate transporter like domains"/>
    <property type="match status" value="2"/>
</dbReference>
<dbReference type="InterPro" id="IPR036259">
    <property type="entry name" value="MFS_trans_sf"/>
</dbReference>
<feature type="transmembrane region" description="Helical" evidence="11">
    <location>
        <begin position="297"/>
        <end position="317"/>
    </location>
</feature>
<dbReference type="GO" id="GO:0015293">
    <property type="term" value="F:symporter activity"/>
    <property type="evidence" value="ECO:0007669"/>
    <property type="project" value="UniProtKB-KW"/>
</dbReference>
<dbReference type="PROSITE" id="PS50850">
    <property type="entry name" value="MFS"/>
    <property type="match status" value="1"/>
</dbReference>
<feature type="transmembrane region" description="Helical" evidence="11">
    <location>
        <begin position="362"/>
        <end position="382"/>
    </location>
</feature>
<dbReference type="InterPro" id="IPR020846">
    <property type="entry name" value="MFS_dom"/>
</dbReference>
<keyword evidence="3" id="KW-0813">Transport</keyword>
<evidence type="ECO:0000256" key="3">
    <source>
        <dbReference type="ARBA" id="ARBA00022448"/>
    </source>
</evidence>
<dbReference type="OrthoDB" id="8953821at2"/>
<comment type="similarity">
    <text evidence="2">Belongs to the major facilitator superfamily. Metabolite:H+ Symporter (MHS) family (TC 2.A.1.6) family.</text>
</comment>
<dbReference type="InterPro" id="IPR011701">
    <property type="entry name" value="MFS"/>
</dbReference>
<feature type="transmembrane region" description="Helical" evidence="11">
    <location>
        <begin position="232"/>
        <end position="254"/>
    </location>
</feature>
<comment type="function">
    <text evidence="9">May be a proton symporter involved in the uptake of osmolytes such as proline and glycine betaine.</text>
</comment>
<dbReference type="Pfam" id="PF07690">
    <property type="entry name" value="MFS_1"/>
    <property type="match status" value="1"/>
</dbReference>
<feature type="transmembrane region" description="Helical" evidence="11">
    <location>
        <begin position="143"/>
        <end position="170"/>
    </location>
</feature>
<evidence type="ECO:0000313" key="13">
    <source>
        <dbReference type="EMBL" id="TWF80382.1"/>
    </source>
</evidence>
<evidence type="ECO:0000256" key="1">
    <source>
        <dbReference type="ARBA" id="ARBA00004651"/>
    </source>
</evidence>
<feature type="transmembrane region" description="Helical" evidence="11">
    <location>
        <begin position="20"/>
        <end position="36"/>
    </location>
</feature>
<comment type="subcellular location">
    <subcellularLocation>
        <location evidence="1">Cell membrane</location>
        <topology evidence="1">Multi-pass membrane protein</topology>
    </subcellularLocation>
</comment>
<accession>A0A561SZU1</accession>
<sequence>MYRRVALASAVGTSIEWYDYHVYSVASALVIGRLFFTEMDPFTATLAAFATFAIGFVARPLGGVLAGHLGDRIGRKQVMVLTLTMMGAATTLIGLLPTYAQAGVWAPVLLVALRLLQGLSAGGEWGGAALMAVEHAPAGRRGVFGNFVQLGTPTGMFLANSVMLLLVAVMPQDAFESWGWRVPFLLSVVMVVIGFVIRRAVEESPSFRAVRAAERTARLPVVDVVRRYPGRIALAIASFVGNNAVGYLFLAYLPSYGTGTLGLSRGFMLAVLLVGCVSWFVSMIAFAAWSDRIGRHAVYLLGYGFIAVWAFPFFALMQTGEPVLVVVAVVVLTLGLAATYGPQAALFAELFPPEVRTSGASLSYALGAALSGGIAPLVATALQGWTGTVYSVSVFMIGFAAISSAAILALRRIPSSFETPVTTNPEGAIAR</sequence>
<reference evidence="13 14" key="1">
    <citation type="submission" date="2019-06" db="EMBL/GenBank/DDBJ databases">
        <title>Sequencing the genomes of 1000 actinobacteria strains.</title>
        <authorList>
            <person name="Klenk H.-P."/>
        </authorList>
    </citation>
    <scope>NUCLEOTIDE SEQUENCE [LARGE SCALE GENOMIC DNA]</scope>
    <source>
        <strain evidence="13 14">DSM 45671</strain>
    </source>
</reference>
<feature type="transmembrane region" description="Helical" evidence="11">
    <location>
        <begin position="266"/>
        <end position="290"/>
    </location>
</feature>
<keyword evidence="4" id="KW-1003">Cell membrane</keyword>
<protein>
    <recommendedName>
        <fullName evidence="10">Putative proline/betaine transporter</fullName>
    </recommendedName>
</protein>
<dbReference type="SUPFAM" id="SSF103473">
    <property type="entry name" value="MFS general substrate transporter"/>
    <property type="match status" value="1"/>
</dbReference>
<evidence type="ECO:0000256" key="7">
    <source>
        <dbReference type="ARBA" id="ARBA00022989"/>
    </source>
</evidence>
<feature type="transmembrane region" description="Helical" evidence="11">
    <location>
        <begin position="42"/>
        <end position="66"/>
    </location>
</feature>
<dbReference type="PANTHER" id="PTHR43045:SF1">
    <property type="entry name" value="SHIKIMATE TRANSPORTER"/>
    <property type="match status" value="1"/>
</dbReference>
<feature type="transmembrane region" description="Helical" evidence="11">
    <location>
        <begin position="78"/>
        <end position="96"/>
    </location>
</feature>
<feature type="domain" description="Major facilitator superfamily (MFS) profile" evidence="12">
    <location>
        <begin position="5"/>
        <end position="417"/>
    </location>
</feature>
<keyword evidence="8 11" id="KW-0472">Membrane</keyword>
<feature type="transmembrane region" description="Helical" evidence="11">
    <location>
        <begin position="323"/>
        <end position="341"/>
    </location>
</feature>
<keyword evidence="7 11" id="KW-1133">Transmembrane helix</keyword>